<feature type="region of interest" description="Disordered" evidence="1">
    <location>
        <begin position="79"/>
        <end position="136"/>
    </location>
</feature>
<name>A0A4Q5N3Q2_9MICO</name>
<keyword evidence="3" id="KW-1185">Reference proteome</keyword>
<dbReference type="EMBL" id="SDWW01000002">
    <property type="protein sequence ID" value="RYV52862.1"/>
    <property type="molecule type" value="Genomic_DNA"/>
</dbReference>
<evidence type="ECO:0000256" key="1">
    <source>
        <dbReference type="SAM" id="MobiDB-lite"/>
    </source>
</evidence>
<accession>A0A4Q5N3Q2</accession>
<dbReference type="Proteomes" id="UP000293764">
    <property type="component" value="Unassembled WGS sequence"/>
</dbReference>
<protein>
    <submittedName>
        <fullName evidence="2">Uncharacterized protein</fullName>
    </submittedName>
</protein>
<dbReference type="RefSeq" id="WP_130100851.1">
    <property type="nucleotide sequence ID" value="NZ_SDWW01000002.1"/>
</dbReference>
<organism evidence="2 3">
    <name type="scientific">Pengzhenrongella frigida</name>
    <dbReference type="NCBI Taxonomy" id="1259133"/>
    <lineage>
        <taxon>Bacteria</taxon>
        <taxon>Bacillati</taxon>
        <taxon>Actinomycetota</taxon>
        <taxon>Actinomycetes</taxon>
        <taxon>Micrococcales</taxon>
        <taxon>Pengzhenrongella</taxon>
    </lineage>
</organism>
<feature type="compositionally biased region" description="Basic and acidic residues" evidence="1">
    <location>
        <begin position="79"/>
        <end position="88"/>
    </location>
</feature>
<dbReference type="AlphaFoldDB" id="A0A4Q5N3Q2"/>
<gene>
    <name evidence="2" type="ORF">EUA98_01295</name>
</gene>
<comment type="caution">
    <text evidence="2">The sequence shown here is derived from an EMBL/GenBank/DDBJ whole genome shotgun (WGS) entry which is preliminary data.</text>
</comment>
<reference evidence="2 3" key="1">
    <citation type="submission" date="2019-01" db="EMBL/GenBank/DDBJ databases">
        <title>Novel species of Cellulomonas.</title>
        <authorList>
            <person name="Liu Q."/>
            <person name="Xin Y.-H."/>
        </authorList>
    </citation>
    <scope>NUCLEOTIDE SEQUENCE [LARGE SCALE GENOMIC DNA]</scope>
    <source>
        <strain evidence="2 3">HLT2-17</strain>
    </source>
</reference>
<proteinExistence type="predicted"/>
<evidence type="ECO:0000313" key="3">
    <source>
        <dbReference type="Proteomes" id="UP000293764"/>
    </source>
</evidence>
<evidence type="ECO:0000313" key="2">
    <source>
        <dbReference type="EMBL" id="RYV52862.1"/>
    </source>
</evidence>
<sequence length="136" mass="14606">MRRLFWIGVGAVATVVVIRKVRSLVDEHVPAGVTQAAGVVGGLSGALRSARSEFSAGLAEREAELRRDLLGDVDLDAARSRTESWRAERHAKRATSPDRTASSSESSDRAGRPGRHADDSELAQDPSDGELGYSFF</sequence>
<feature type="compositionally biased region" description="Basic and acidic residues" evidence="1">
    <location>
        <begin position="106"/>
        <end position="119"/>
    </location>
</feature>